<evidence type="ECO:0000256" key="2">
    <source>
        <dbReference type="ARBA" id="ARBA00001966"/>
    </source>
</evidence>
<dbReference type="Pfam" id="PF04879">
    <property type="entry name" value="Molybdop_Fe4S4"/>
    <property type="match status" value="1"/>
</dbReference>
<name>A0A918S1J6_9GAMM</name>
<keyword evidence="9" id="KW-0411">Iron-sulfur</keyword>
<dbReference type="SUPFAM" id="SSF53706">
    <property type="entry name" value="Formate dehydrogenase/DMSO reductase, domains 1-3"/>
    <property type="match status" value="1"/>
</dbReference>
<dbReference type="Gene3D" id="1.10.10.1100">
    <property type="entry name" value="BFD-like [2Fe-2S]-binding domain"/>
    <property type="match status" value="1"/>
</dbReference>
<dbReference type="GO" id="GO:0016491">
    <property type="term" value="F:oxidoreductase activity"/>
    <property type="evidence" value="ECO:0007669"/>
    <property type="project" value="UniProtKB-KW"/>
</dbReference>
<dbReference type="InterPro" id="IPR027467">
    <property type="entry name" value="MopterinOxRdtase_cofactor_BS"/>
</dbReference>
<keyword evidence="10" id="KW-0534">Nitrate assimilation</keyword>
<dbReference type="CDD" id="cd02791">
    <property type="entry name" value="MopB_CT_Nitrate-R-NapA-like"/>
    <property type="match status" value="1"/>
</dbReference>
<evidence type="ECO:0000256" key="5">
    <source>
        <dbReference type="ARBA" id="ARBA00022505"/>
    </source>
</evidence>
<dbReference type="Proteomes" id="UP000614811">
    <property type="component" value="Unassembled WGS sequence"/>
</dbReference>
<evidence type="ECO:0000259" key="11">
    <source>
        <dbReference type="SMART" id="SM00926"/>
    </source>
</evidence>
<sequence>MQATTCPYCGVGCGVAVQSESDAVQVQADAQHPANLGRLCSKGSALAATVSEAGEAARILHPSIDGKQVDWTQATDHIAASIRSAIDEHGVDSVAFYLSGQLLTEDYYVANKLMKGFIGTANVDTNSRLCMSSAVAAYQRAFGADAVPCCYEDLECTDLLVLIGSNAAWTHPVLYQRMVQAKQSNPNLRVVLIDPRRTISNDLADLHLPLKPSSDGILFKGLLRHLIAHDVVDRAFIAGHTDGFAEAERSVASWDIDRVAEHTDLSRDQLTQFYDWFATTPKAISFYSQGINQSATGTDKCNDIINCHLATGRIGQPGAGPFSITGQPNAMGGREVGGLASQLAAHMGFTEPETDRVQRFWNAPTVAKQPGLKAVDLFDAMHRGDIKVVWILATNPAVSLPDSEHVRAALAKCPTVIVSDLTANDTTEYANVLLPALGWGEKDGTVTNSERRISRQRAFRPAPGEAKSDWWSLTQVAQKLGYENQFPYTSAHEVFVEHARLSGFENNGKRAFDISALSTLTGKGYDSLKPVQWPVTHARPKGTARLFTNHQFFTATQRAQFIAAPPHIIAAPDGMFLLNTGRLRDQWHTMTRTGQVASLCGHDELPFVEMHPDDAADQGLSQHQFVQVQNHHGRFIGRLNVVDSVQRGQLFAPIHWTQQFAQSAIINSVVAPVVDAVSGQPQSKAAVVSLQRFDCQQWARVVTTEPLQSNDWAYWAQTRIARGYVTLVGVSDEVDWKIWLRSRFESPIFVKHYQNPLSGQQALIASDEKRPVALVFTHANVAELPSQVWLERVYAINDSATLNQELHGELGGYDELICSCFKTTRKAITAAMEQGSEDLEALASTLGCGSKCGSCRPELNGLLRLYAENPMVA</sequence>
<dbReference type="CDD" id="cd02754">
    <property type="entry name" value="MopB_Nitrate-R-NapA-like"/>
    <property type="match status" value="1"/>
</dbReference>
<dbReference type="SUPFAM" id="SSF50692">
    <property type="entry name" value="ADC-like"/>
    <property type="match status" value="1"/>
</dbReference>
<dbReference type="GO" id="GO:1990204">
    <property type="term" value="C:oxidoreductase complex"/>
    <property type="evidence" value="ECO:0007669"/>
    <property type="project" value="UniProtKB-ARBA"/>
</dbReference>
<reference evidence="12" key="1">
    <citation type="journal article" date="2014" name="Int. J. Syst. Evol. Microbiol.">
        <title>Complete genome sequence of Corynebacterium casei LMG S-19264T (=DSM 44701T), isolated from a smear-ripened cheese.</title>
        <authorList>
            <consortium name="US DOE Joint Genome Institute (JGI-PGF)"/>
            <person name="Walter F."/>
            <person name="Albersmeier A."/>
            <person name="Kalinowski J."/>
            <person name="Ruckert C."/>
        </authorList>
    </citation>
    <scope>NUCLEOTIDE SEQUENCE</scope>
    <source>
        <strain evidence="12">KCTC 12711</strain>
    </source>
</reference>
<dbReference type="Pfam" id="PF00384">
    <property type="entry name" value="Molybdopterin"/>
    <property type="match status" value="1"/>
</dbReference>
<dbReference type="PIRSF" id="PIRSF036643">
    <property type="entry name" value="FDH_alpha"/>
    <property type="match status" value="1"/>
</dbReference>
<dbReference type="InterPro" id="IPR009010">
    <property type="entry name" value="Asp_de-COase-like_dom_sf"/>
</dbReference>
<comment type="cofactor">
    <cofactor evidence="2">
        <name>[4Fe-4S] cluster</name>
        <dbReference type="ChEBI" id="CHEBI:49883"/>
    </cofactor>
</comment>
<evidence type="ECO:0000256" key="1">
    <source>
        <dbReference type="ARBA" id="ARBA00001942"/>
    </source>
</evidence>
<comment type="caution">
    <text evidence="12">The sequence shown here is derived from an EMBL/GenBank/DDBJ whole genome shotgun (WGS) entry which is preliminary data.</text>
</comment>
<dbReference type="Pfam" id="PF04324">
    <property type="entry name" value="Fer2_BFD"/>
    <property type="match status" value="1"/>
</dbReference>
<evidence type="ECO:0000256" key="3">
    <source>
        <dbReference type="ARBA" id="ARBA00008747"/>
    </source>
</evidence>
<dbReference type="InterPro" id="IPR006657">
    <property type="entry name" value="MoPterin_dinucl-bd_dom"/>
</dbReference>
<evidence type="ECO:0000256" key="7">
    <source>
        <dbReference type="ARBA" id="ARBA00023002"/>
    </source>
</evidence>
<dbReference type="Gene3D" id="3.40.228.10">
    <property type="entry name" value="Dimethylsulfoxide Reductase, domain 2"/>
    <property type="match status" value="1"/>
</dbReference>
<dbReference type="AlphaFoldDB" id="A0A918S1J6"/>
<dbReference type="GO" id="GO:0051539">
    <property type="term" value="F:4 iron, 4 sulfur cluster binding"/>
    <property type="evidence" value="ECO:0007669"/>
    <property type="project" value="UniProtKB-KW"/>
</dbReference>
<dbReference type="PANTHER" id="PTHR43105">
    <property type="entry name" value="RESPIRATORY NITRATE REDUCTASE"/>
    <property type="match status" value="1"/>
</dbReference>
<keyword evidence="8" id="KW-0408">Iron</keyword>
<comment type="cofactor">
    <cofactor evidence="1">
        <name>Mo-bis(molybdopterin guanine dinucleotide)</name>
        <dbReference type="ChEBI" id="CHEBI:60539"/>
    </cofactor>
</comment>
<keyword evidence="4" id="KW-0004">4Fe-4S</keyword>
<dbReference type="PANTHER" id="PTHR43105:SF9">
    <property type="entry name" value="NADPH-FE(3+) OXIDOREDUCTASE SUBUNIT ALPHA"/>
    <property type="match status" value="1"/>
</dbReference>
<dbReference type="EMBL" id="BMXA01000007">
    <property type="protein sequence ID" value="GHA19314.1"/>
    <property type="molecule type" value="Genomic_DNA"/>
</dbReference>
<dbReference type="GO" id="GO:0046872">
    <property type="term" value="F:metal ion binding"/>
    <property type="evidence" value="ECO:0007669"/>
    <property type="project" value="UniProtKB-KW"/>
</dbReference>
<dbReference type="InterPro" id="IPR006963">
    <property type="entry name" value="Mopterin_OxRdtase_4Fe-4S_dom"/>
</dbReference>
<dbReference type="GO" id="GO:0045333">
    <property type="term" value="P:cellular respiration"/>
    <property type="evidence" value="ECO:0007669"/>
    <property type="project" value="UniProtKB-ARBA"/>
</dbReference>
<keyword evidence="13" id="KW-1185">Reference proteome</keyword>
<evidence type="ECO:0000256" key="10">
    <source>
        <dbReference type="ARBA" id="ARBA00023063"/>
    </source>
</evidence>
<dbReference type="SMART" id="SM00926">
    <property type="entry name" value="Molybdop_Fe4S4"/>
    <property type="match status" value="1"/>
</dbReference>
<protein>
    <submittedName>
        <fullName evidence="12">Nitrate reductase</fullName>
    </submittedName>
</protein>
<evidence type="ECO:0000313" key="13">
    <source>
        <dbReference type="Proteomes" id="UP000614811"/>
    </source>
</evidence>
<dbReference type="GO" id="GO:0043546">
    <property type="term" value="F:molybdopterin cofactor binding"/>
    <property type="evidence" value="ECO:0007669"/>
    <property type="project" value="InterPro"/>
</dbReference>
<keyword evidence="5" id="KW-0500">Molybdenum</keyword>
<evidence type="ECO:0000256" key="4">
    <source>
        <dbReference type="ARBA" id="ARBA00022485"/>
    </source>
</evidence>
<dbReference type="RefSeq" id="WP_229794327.1">
    <property type="nucleotide sequence ID" value="NZ_BMXA01000007.1"/>
</dbReference>
<gene>
    <name evidence="12" type="primary">nasA</name>
    <name evidence="12" type="ORF">GCM10008090_31430</name>
</gene>
<dbReference type="InterPro" id="IPR007419">
    <property type="entry name" value="BFD-like_2Fe2S-bd_dom"/>
</dbReference>
<keyword evidence="7" id="KW-0560">Oxidoreductase</keyword>
<dbReference type="Gene3D" id="2.40.40.20">
    <property type="match status" value="1"/>
</dbReference>
<organism evidence="12 13">
    <name type="scientific">Arenicella chitinivorans</name>
    <dbReference type="NCBI Taxonomy" id="1329800"/>
    <lineage>
        <taxon>Bacteria</taxon>
        <taxon>Pseudomonadati</taxon>
        <taxon>Pseudomonadota</taxon>
        <taxon>Gammaproteobacteria</taxon>
        <taxon>Arenicellales</taxon>
        <taxon>Arenicellaceae</taxon>
        <taxon>Arenicella</taxon>
    </lineage>
</organism>
<dbReference type="Gene3D" id="3.40.50.740">
    <property type="match status" value="1"/>
</dbReference>
<dbReference type="GO" id="GO:0042128">
    <property type="term" value="P:nitrate assimilation"/>
    <property type="evidence" value="ECO:0007669"/>
    <property type="project" value="UniProtKB-KW"/>
</dbReference>
<proteinExistence type="inferred from homology"/>
<dbReference type="InterPro" id="IPR006656">
    <property type="entry name" value="Mopterin_OxRdtase"/>
</dbReference>
<dbReference type="Gene3D" id="2.20.25.90">
    <property type="entry name" value="ADC-like domains"/>
    <property type="match status" value="1"/>
</dbReference>
<dbReference type="InterPro" id="IPR050123">
    <property type="entry name" value="Prok_molybdopt-oxidoreductase"/>
</dbReference>
<reference evidence="12" key="2">
    <citation type="submission" date="2020-09" db="EMBL/GenBank/DDBJ databases">
        <authorList>
            <person name="Sun Q."/>
            <person name="Kim S."/>
        </authorList>
    </citation>
    <scope>NUCLEOTIDE SEQUENCE</scope>
    <source>
        <strain evidence="12">KCTC 12711</strain>
    </source>
</reference>
<dbReference type="GO" id="GO:0016020">
    <property type="term" value="C:membrane"/>
    <property type="evidence" value="ECO:0007669"/>
    <property type="project" value="TreeGrafter"/>
</dbReference>
<feature type="domain" description="4Fe-4S Mo/W bis-MGD-type" evidence="11">
    <location>
        <begin position="1"/>
        <end position="52"/>
    </location>
</feature>
<accession>A0A918S1J6</accession>
<comment type="similarity">
    <text evidence="3">Belongs to the prokaryotic molybdopterin-containing oxidoreductase family. NasA/NapA/NarB subfamily.</text>
</comment>
<evidence type="ECO:0000313" key="12">
    <source>
        <dbReference type="EMBL" id="GHA19314.1"/>
    </source>
</evidence>
<evidence type="ECO:0000256" key="9">
    <source>
        <dbReference type="ARBA" id="ARBA00023014"/>
    </source>
</evidence>
<dbReference type="PROSITE" id="PS00551">
    <property type="entry name" value="MOLYBDOPTERIN_PROK_1"/>
    <property type="match status" value="1"/>
</dbReference>
<dbReference type="InterPro" id="IPR041854">
    <property type="entry name" value="BFD-like_2Fe2S-bd_dom_sf"/>
</dbReference>
<keyword evidence="6" id="KW-0479">Metal-binding</keyword>
<dbReference type="InterPro" id="IPR041957">
    <property type="entry name" value="CT_Nitrate-R-NapA-like"/>
</dbReference>
<evidence type="ECO:0000256" key="6">
    <source>
        <dbReference type="ARBA" id="ARBA00022723"/>
    </source>
</evidence>
<dbReference type="Pfam" id="PF01568">
    <property type="entry name" value="Molydop_binding"/>
    <property type="match status" value="1"/>
</dbReference>
<evidence type="ECO:0000256" key="8">
    <source>
        <dbReference type="ARBA" id="ARBA00023004"/>
    </source>
</evidence>